<comment type="caution">
    <text evidence="5">The sequence shown here is derived from an EMBL/GenBank/DDBJ whole genome shotgun (WGS) entry which is preliminary data.</text>
</comment>
<organism evidence="5 6">
    <name type="scientific">Cystoisospora suis</name>
    <dbReference type="NCBI Taxonomy" id="483139"/>
    <lineage>
        <taxon>Eukaryota</taxon>
        <taxon>Sar</taxon>
        <taxon>Alveolata</taxon>
        <taxon>Apicomplexa</taxon>
        <taxon>Conoidasida</taxon>
        <taxon>Coccidia</taxon>
        <taxon>Eucoccidiorida</taxon>
        <taxon>Eimeriorina</taxon>
        <taxon>Sarcocystidae</taxon>
        <taxon>Cystoisospora</taxon>
    </lineage>
</organism>
<dbReference type="InterPro" id="IPR035892">
    <property type="entry name" value="C2_domain_sf"/>
</dbReference>
<protein>
    <submittedName>
        <fullName evidence="5">C2 domain protein</fullName>
    </submittedName>
</protein>
<proteinExistence type="predicted"/>
<dbReference type="SMART" id="SM00239">
    <property type="entry name" value="C2"/>
    <property type="match status" value="1"/>
</dbReference>
<dbReference type="GO" id="GO:0046872">
    <property type="term" value="F:metal ion binding"/>
    <property type="evidence" value="ECO:0007669"/>
    <property type="project" value="UniProtKB-KW"/>
</dbReference>
<dbReference type="PROSITE" id="PS50004">
    <property type="entry name" value="C2"/>
    <property type="match status" value="1"/>
</dbReference>
<keyword evidence="6" id="KW-1185">Reference proteome</keyword>
<dbReference type="Gene3D" id="2.60.40.150">
    <property type="entry name" value="C2 domain"/>
    <property type="match status" value="1"/>
</dbReference>
<dbReference type="Proteomes" id="UP000221165">
    <property type="component" value="Unassembled WGS sequence"/>
</dbReference>
<name>A0A2C6L1I8_9APIC</name>
<feature type="region of interest" description="Disordered" evidence="3">
    <location>
        <begin position="200"/>
        <end position="251"/>
    </location>
</feature>
<dbReference type="AlphaFoldDB" id="A0A2C6L1I8"/>
<dbReference type="OrthoDB" id="5973539at2759"/>
<feature type="region of interest" description="Disordered" evidence="3">
    <location>
        <begin position="291"/>
        <end position="377"/>
    </location>
</feature>
<dbReference type="PRINTS" id="PR00360">
    <property type="entry name" value="C2DOMAIN"/>
</dbReference>
<feature type="domain" description="C2" evidence="4">
    <location>
        <begin position="1"/>
        <end position="104"/>
    </location>
</feature>
<evidence type="ECO:0000256" key="1">
    <source>
        <dbReference type="ARBA" id="ARBA00022723"/>
    </source>
</evidence>
<dbReference type="PANTHER" id="PTHR45911">
    <property type="entry name" value="C2 DOMAIN-CONTAINING PROTEIN"/>
    <property type="match status" value="1"/>
</dbReference>
<dbReference type="SUPFAM" id="SSF49562">
    <property type="entry name" value="C2 domain (Calcium/lipid-binding domain, CaLB)"/>
    <property type="match status" value="1"/>
</dbReference>
<feature type="compositionally biased region" description="Pro residues" evidence="3">
    <location>
        <begin position="231"/>
        <end position="240"/>
    </location>
</feature>
<feature type="compositionally biased region" description="Low complexity" evidence="3">
    <location>
        <begin position="313"/>
        <end position="323"/>
    </location>
</feature>
<keyword evidence="1" id="KW-0479">Metal-binding</keyword>
<evidence type="ECO:0000313" key="5">
    <source>
        <dbReference type="EMBL" id="PHJ21814.1"/>
    </source>
</evidence>
<dbReference type="GeneID" id="94427741"/>
<evidence type="ECO:0000259" key="4">
    <source>
        <dbReference type="PROSITE" id="PS50004"/>
    </source>
</evidence>
<evidence type="ECO:0000256" key="3">
    <source>
        <dbReference type="SAM" id="MobiDB-lite"/>
    </source>
</evidence>
<dbReference type="Pfam" id="PF00168">
    <property type="entry name" value="C2"/>
    <property type="match status" value="1"/>
</dbReference>
<dbReference type="CDD" id="cd00030">
    <property type="entry name" value="C2"/>
    <property type="match status" value="1"/>
</dbReference>
<accession>A0A2C6L1I8</accession>
<dbReference type="VEuPathDB" id="ToxoDB:CSUI_004337"/>
<sequence>MSLPRVQVTIRRGMQLPAMDSGKTSDPYIKFEYRGTTYRTTTIKKTVDPAWNETFVFAYDQQFGPHTLTFEVWDANVLMKDKKMGSVTVNLRTLQMDTAVSKVYPLEDAALAKIGAAVEIELKLLRPLSSFPASSSTAANNPKPSSGQTVIILTPEQAKAAAQGRILLQPNHPGGSAPVSGYANAYPPYNPGLYPSPPHSPVYPVSSSSPQNTLVSHPAGLQPHGSVGPFYAPPGPPQTAGPPYSYGAQSPGNSVVPPPYLYPAGGGLNPGTTMSPQGVCGYPCAPSPPGSFVPGGQGASTGPYSPPVPPSLESPSSPAVVESPGKKAKQTSSSSSSSSSSDPSSESDSDEKKHKKKKERKSKENKTRRRKEKAADSVLLVEIKNIIPSATYGEIAKALVANNNDKDLALKQLVQNLKSS</sequence>
<evidence type="ECO:0000256" key="2">
    <source>
        <dbReference type="ARBA" id="ARBA00022837"/>
    </source>
</evidence>
<keyword evidence="2" id="KW-0106">Calcium</keyword>
<reference evidence="5 6" key="1">
    <citation type="journal article" date="2017" name="Int. J. Parasitol.">
        <title>The genome of the protozoan parasite Cystoisospora suis and a reverse vaccinology approach to identify vaccine candidates.</title>
        <authorList>
            <person name="Palmieri N."/>
            <person name="Shrestha A."/>
            <person name="Ruttkowski B."/>
            <person name="Beck T."/>
            <person name="Vogl C."/>
            <person name="Tomley F."/>
            <person name="Blake D.P."/>
            <person name="Joachim A."/>
        </authorList>
    </citation>
    <scope>NUCLEOTIDE SEQUENCE [LARGE SCALE GENOMIC DNA]</scope>
    <source>
        <strain evidence="5 6">Wien I</strain>
    </source>
</reference>
<dbReference type="EMBL" id="MIGC01002012">
    <property type="protein sequence ID" value="PHJ21814.1"/>
    <property type="molecule type" value="Genomic_DNA"/>
</dbReference>
<evidence type="ECO:0000313" key="6">
    <source>
        <dbReference type="Proteomes" id="UP000221165"/>
    </source>
</evidence>
<dbReference type="InterPro" id="IPR000008">
    <property type="entry name" value="C2_dom"/>
</dbReference>
<gene>
    <name evidence="5" type="ORF">CSUI_004337</name>
</gene>
<dbReference type="RefSeq" id="XP_067923493.1">
    <property type="nucleotide sequence ID" value="XM_068064530.1"/>
</dbReference>
<feature type="compositionally biased region" description="Low complexity" evidence="3">
    <location>
        <begin position="330"/>
        <end position="346"/>
    </location>
</feature>